<evidence type="ECO:0000313" key="2">
    <source>
        <dbReference type="Proteomes" id="UP000245655"/>
    </source>
</evidence>
<comment type="caution">
    <text evidence="1">The sequence shown here is derived from an EMBL/GenBank/DDBJ whole genome shotgun (WGS) entry which is preliminary data.</text>
</comment>
<dbReference type="Proteomes" id="UP000245655">
    <property type="component" value="Unassembled WGS sequence"/>
</dbReference>
<dbReference type="AlphaFoldDB" id="A0A2V2A4B5"/>
<dbReference type="EMBL" id="QGGM01000003">
    <property type="protein sequence ID" value="PWK14052.1"/>
    <property type="molecule type" value="Genomic_DNA"/>
</dbReference>
<dbReference type="GeneID" id="60254525"/>
<organism evidence="1 2">
    <name type="scientific">Psychrobacter immobilis</name>
    <dbReference type="NCBI Taxonomy" id="498"/>
    <lineage>
        <taxon>Bacteria</taxon>
        <taxon>Pseudomonadati</taxon>
        <taxon>Pseudomonadota</taxon>
        <taxon>Gammaproteobacteria</taxon>
        <taxon>Moraxellales</taxon>
        <taxon>Moraxellaceae</taxon>
        <taxon>Psychrobacter</taxon>
    </lineage>
</organism>
<accession>A0A2V2A4B5</accession>
<dbReference type="RefSeq" id="WP_109590186.1">
    <property type="nucleotide sequence ID" value="NZ_CAJGZY010000003.1"/>
</dbReference>
<protein>
    <submittedName>
        <fullName evidence="1">Uncharacterized protein</fullName>
    </submittedName>
</protein>
<proteinExistence type="predicted"/>
<reference evidence="1 2" key="1">
    <citation type="submission" date="2018-05" db="EMBL/GenBank/DDBJ databases">
        <title>Genomic Encyclopedia of Type Strains, Phase IV (KMG-IV): sequencing the most valuable type-strain genomes for metagenomic binning, comparative biology and taxonomic classification.</title>
        <authorList>
            <person name="Goeker M."/>
        </authorList>
    </citation>
    <scope>NUCLEOTIDE SEQUENCE [LARGE SCALE GENOMIC DNA]</scope>
    <source>
        <strain evidence="1 2">DSM 7229</strain>
    </source>
</reference>
<keyword evidence="2" id="KW-1185">Reference proteome</keyword>
<gene>
    <name evidence="1" type="ORF">C8D84_10375</name>
</gene>
<evidence type="ECO:0000313" key="1">
    <source>
        <dbReference type="EMBL" id="PWK14052.1"/>
    </source>
</evidence>
<name>A0A2V2A4B5_PSYIM</name>
<sequence length="82" mass="9589">MINTDDKLRCTQGNHFYSEGEIYKVGRIVNNKYFQILTDNDADHWYATLDDRGIYVSFDSNLGLAKNERAYFEKIDELQAES</sequence>